<dbReference type="GO" id="GO:0003677">
    <property type="term" value="F:DNA binding"/>
    <property type="evidence" value="ECO:0007669"/>
    <property type="project" value="InterPro"/>
</dbReference>
<feature type="region of interest" description="Disordered" evidence="1">
    <location>
        <begin position="58"/>
        <end position="165"/>
    </location>
</feature>
<organism evidence="3 4">
    <name type="scientific">Cyclospora cayetanensis</name>
    <dbReference type="NCBI Taxonomy" id="88456"/>
    <lineage>
        <taxon>Eukaryota</taxon>
        <taxon>Sar</taxon>
        <taxon>Alveolata</taxon>
        <taxon>Apicomplexa</taxon>
        <taxon>Conoidasida</taxon>
        <taxon>Coccidia</taxon>
        <taxon>Eucoccidiorida</taxon>
        <taxon>Eimeriorina</taxon>
        <taxon>Eimeriidae</taxon>
        <taxon>Cyclospora</taxon>
    </lineage>
</organism>
<dbReference type="Gene3D" id="3.90.70.200">
    <property type="entry name" value="Plus-3 domain"/>
    <property type="match status" value="1"/>
</dbReference>
<dbReference type="OrthoDB" id="346609at2759"/>
<dbReference type="AlphaFoldDB" id="A0A6P6RRP1"/>
<evidence type="ECO:0000313" key="4">
    <source>
        <dbReference type="RefSeq" id="XP_026190204.1"/>
    </source>
</evidence>
<dbReference type="SUPFAM" id="SSF159042">
    <property type="entry name" value="Plus3-like"/>
    <property type="match status" value="1"/>
</dbReference>
<feature type="compositionally biased region" description="Basic and acidic residues" evidence="1">
    <location>
        <begin position="58"/>
        <end position="86"/>
    </location>
</feature>
<accession>A0A6P6RRP1</accession>
<evidence type="ECO:0000256" key="1">
    <source>
        <dbReference type="SAM" id="MobiDB-lite"/>
    </source>
</evidence>
<evidence type="ECO:0000313" key="3">
    <source>
        <dbReference type="Proteomes" id="UP000515125"/>
    </source>
</evidence>
<name>A0A6P6RRP1_9EIME</name>
<evidence type="ECO:0000259" key="2">
    <source>
        <dbReference type="Pfam" id="PF03126"/>
    </source>
</evidence>
<dbReference type="GeneID" id="34619494"/>
<dbReference type="RefSeq" id="XP_026190204.1">
    <property type="nucleotide sequence ID" value="XM_026334419.1"/>
</dbReference>
<dbReference type="InterPro" id="IPR004343">
    <property type="entry name" value="Plus-3_dom"/>
</dbReference>
<gene>
    <name evidence="4" type="primary">LOC34619494</name>
</gene>
<protein>
    <submittedName>
        <fullName evidence="4">RNA polymerase-associated protein RTF1 homolog</fullName>
    </submittedName>
</protein>
<proteinExistence type="predicted"/>
<sequence>MKRARRRGEGPLSEGPFLSTREFDAELLYRDDNDKKALESMNEFQREAELARRYEEVARERQRAELLRSSKDRKDGRLEALSDIRARRARMKQLQSKASDTSSNASEEGEIQSREGSEMEFSSEAEGPPSDAEAPQTPKKPPEEIPEPKSVSKKRPAARPDEGDASLFAEDRLDFEERTRKSLSLRMLGRLSLALLNRVRVSVSRLNHILEHPQAESYLKGCVVKVSPPGGVPALRGAPPPDAIVCQIVGIRTCSEYSVKVDGSIRRCIYSLVLRPTPKASAKYDREFTLAELIDAPATQKEFDNWLKKLQQFDTVDDLAKKMKNKAMQLEKFTFTDADVQQILQSKEKASASPLQTRGALIKQATALRHQVNSVMASLSSTSTASSDRKELRECLAVLLQRKAAAEAQLAKCRFQPLADTINTQRRLAQTIGDTPRRGGLLTAHRRHDDSTPPSHSGAACETMNQLYKTLNTPPPPGAYYAPLMLSTPAKIELPAQCLSISLEEYKRQVAQLASMQLGG</sequence>
<dbReference type="InterPro" id="IPR036128">
    <property type="entry name" value="Plus3-like_sf"/>
</dbReference>
<feature type="compositionally biased region" description="Polar residues" evidence="1">
    <location>
        <begin position="93"/>
        <end position="106"/>
    </location>
</feature>
<reference evidence="4" key="1">
    <citation type="submission" date="2025-08" db="UniProtKB">
        <authorList>
            <consortium name="RefSeq"/>
        </authorList>
    </citation>
    <scope>IDENTIFICATION</scope>
</reference>
<feature type="domain" description="Plus3" evidence="2">
    <location>
        <begin position="196"/>
        <end position="310"/>
    </location>
</feature>
<keyword evidence="3" id="KW-1185">Reference proteome</keyword>
<dbReference type="Pfam" id="PF03126">
    <property type="entry name" value="Plus-3"/>
    <property type="match status" value="1"/>
</dbReference>
<dbReference type="Proteomes" id="UP000515125">
    <property type="component" value="Unplaced"/>
</dbReference>